<dbReference type="PROSITE" id="PS50102">
    <property type="entry name" value="RRM"/>
    <property type="match status" value="3"/>
</dbReference>
<dbReference type="SUPFAM" id="SSF54928">
    <property type="entry name" value="RNA-binding domain, RBD"/>
    <property type="match status" value="2"/>
</dbReference>
<dbReference type="EMBL" id="JALLPB020000718">
    <property type="protein sequence ID" value="KAL3806858.1"/>
    <property type="molecule type" value="Genomic_DNA"/>
</dbReference>
<feature type="region of interest" description="Disordered" evidence="4">
    <location>
        <begin position="83"/>
        <end position="107"/>
    </location>
</feature>
<dbReference type="AlphaFoldDB" id="A0ABD3R2X5"/>
<gene>
    <name evidence="6" type="ORF">ACHAXA_003877</name>
</gene>
<organism evidence="6 7">
    <name type="scientific">Cyclostephanos tholiformis</name>
    <dbReference type="NCBI Taxonomy" id="382380"/>
    <lineage>
        <taxon>Eukaryota</taxon>
        <taxon>Sar</taxon>
        <taxon>Stramenopiles</taxon>
        <taxon>Ochrophyta</taxon>
        <taxon>Bacillariophyta</taxon>
        <taxon>Coscinodiscophyceae</taxon>
        <taxon>Thalassiosirophycidae</taxon>
        <taxon>Stephanodiscales</taxon>
        <taxon>Stephanodiscaceae</taxon>
        <taxon>Cyclostephanos</taxon>
    </lineage>
</organism>
<dbReference type="InterPro" id="IPR052462">
    <property type="entry name" value="SLIRP/GR-RBP-like"/>
</dbReference>
<protein>
    <recommendedName>
        <fullName evidence="5">RRM domain-containing protein</fullName>
    </recommendedName>
</protein>
<dbReference type="Gene3D" id="3.30.70.330">
    <property type="match status" value="3"/>
</dbReference>
<dbReference type="GO" id="GO:0005737">
    <property type="term" value="C:cytoplasm"/>
    <property type="evidence" value="ECO:0007669"/>
    <property type="project" value="UniProtKB-ARBA"/>
</dbReference>
<evidence type="ECO:0000313" key="6">
    <source>
        <dbReference type="EMBL" id="KAL3806858.1"/>
    </source>
</evidence>
<feature type="domain" description="RRM" evidence="5">
    <location>
        <begin position="460"/>
        <end position="538"/>
    </location>
</feature>
<evidence type="ECO:0000256" key="2">
    <source>
        <dbReference type="ARBA" id="ARBA00022884"/>
    </source>
</evidence>
<evidence type="ECO:0000256" key="4">
    <source>
        <dbReference type="SAM" id="MobiDB-lite"/>
    </source>
</evidence>
<evidence type="ECO:0000313" key="7">
    <source>
        <dbReference type="Proteomes" id="UP001530377"/>
    </source>
</evidence>
<evidence type="ECO:0000256" key="1">
    <source>
        <dbReference type="ARBA" id="ARBA00022737"/>
    </source>
</evidence>
<evidence type="ECO:0000259" key="5">
    <source>
        <dbReference type="PROSITE" id="PS50102"/>
    </source>
</evidence>
<proteinExistence type="predicted"/>
<accession>A0ABD3R2X5</accession>
<dbReference type="GO" id="GO:0010629">
    <property type="term" value="P:negative regulation of gene expression"/>
    <property type="evidence" value="ECO:0007669"/>
    <property type="project" value="UniProtKB-ARBA"/>
</dbReference>
<dbReference type="SMART" id="SM00360">
    <property type="entry name" value="RRM"/>
    <property type="match status" value="3"/>
</dbReference>
<dbReference type="Pfam" id="PF00076">
    <property type="entry name" value="RRM_1"/>
    <property type="match status" value="3"/>
</dbReference>
<keyword evidence="7" id="KW-1185">Reference proteome</keyword>
<name>A0ABD3R2X5_9STRA</name>
<feature type="domain" description="RRM" evidence="5">
    <location>
        <begin position="218"/>
        <end position="300"/>
    </location>
</feature>
<dbReference type="PANTHER" id="PTHR48027">
    <property type="entry name" value="HETEROGENEOUS NUCLEAR RIBONUCLEOPROTEIN 87F-RELATED"/>
    <property type="match status" value="1"/>
</dbReference>
<keyword evidence="2 3" id="KW-0694">RNA-binding</keyword>
<evidence type="ECO:0000256" key="3">
    <source>
        <dbReference type="PROSITE-ProRule" id="PRU00176"/>
    </source>
</evidence>
<dbReference type="InterPro" id="IPR012677">
    <property type="entry name" value="Nucleotide-bd_a/b_plait_sf"/>
</dbReference>
<feature type="domain" description="RRM" evidence="5">
    <location>
        <begin position="123"/>
        <end position="187"/>
    </location>
</feature>
<comment type="caution">
    <text evidence="6">The sequence shown here is derived from an EMBL/GenBank/DDBJ whole genome shotgun (WGS) entry which is preliminary data.</text>
</comment>
<dbReference type="InterPro" id="IPR000504">
    <property type="entry name" value="RRM_dom"/>
</dbReference>
<dbReference type="GO" id="GO:0009967">
    <property type="term" value="P:positive regulation of signal transduction"/>
    <property type="evidence" value="ECO:0007669"/>
    <property type="project" value="UniProtKB-ARBA"/>
</dbReference>
<dbReference type="Proteomes" id="UP001530377">
    <property type="component" value="Unassembled WGS sequence"/>
</dbReference>
<dbReference type="FunFam" id="3.30.70.330:FF:000383">
    <property type="entry name" value="Sex lethal, isoform D"/>
    <property type="match status" value="1"/>
</dbReference>
<dbReference type="GO" id="GO:0003729">
    <property type="term" value="F:mRNA binding"/>
    <property type="evidence" value="ECO:0007669"/>
    <property type="project" value="UniProtKB-ARBA"/>
</dbReference>
<dbReference type="InterPro" id="IPR035979">
    <property type="entry name" value="RBD_domain_sf"/>
</dbReference>
<reference evidence="6 7" key="1">
    <citation type="submission" date="2024-10" db="EMBL/GenBank/DDBJ databases">
        <title>Updated reference genomes for cyclostephanoid diatoms.</title>
        <authorList>
            <person name="Roberts W.R."/>
            <person name="Alverson A.J."/>
        </authorList>
    </citation>
    <scope>NUCLEOTIDE SEQUENCE [LARGE SCALE GENOMIC DNA]</scope>
    <source>
        <strain evidence="6 7">AJA228-03</strain>
    </source>
</reference>
<sequence>MAQVLSMIDSRNLTAMGEPTNIEYDIHAQNPDQGELSAAAGNAAAPKQIGHPAQYGDFGSYAHHDVRGPSYASLTPYSAQTAHVYDHDGGEGDDVDDNFQGAHGDDDARDQFIDQQRRLDQPLKLFIGQVPKNVIEDDLAFIFEPYGRILDLAVIRDRRSGNHRGCAFVTYENGEDAMKVVSEMHGRFKFEGAPWPAQVRPAAGEIEIARGSNIEDTSKLFVGQLPRDADERLIREVFSPYGDIANVYVIKKKHHDFSRNGCAFVKFREREMAQRAIDALDGELQLDGVDKPIRVKFANESKHQQWLHGPGGGGNRMDHGGMHPTHDMYMNPRGHMVGGGYYIPGSMSPYPSQVSPEEYSSEVGTPPTSIMTPGVHPPSLMGMPPGAYHSQHGHDSPIPYHQGPAHHMHHPYHPGYSMYGPYGQAPRPPPYVPERGQRVGRGVGPSPQVPPRPREGPAGANLFIYHLPIDLTDADLATAFNPFGHVISAKVFVDRYTGESKGFGFVSYDSIMSAELAIEQMNGFQIGNKRLKVQHKRVSHRPPQTGLANPESMDGGHRNMPHMLQAHDQYYAQSGGGSLGAIGYDLSSAANQPPQQINVSGFIREVGGREGDDDEIDSSGGYEA</sequence>
<keyword evidence="1" id="KW-0677">Repeat</keyword>